<dbReference type="PANTHER" id="PTHR36694">
    <property type="entry name" value="PASIFLORA 1, ISOFORM A-RELATED"/>
    <property type="match status" value="1"/>
</dbReference>
<proteinExistence type="predicted"/>
<feature type="transmembrane region" description="Helical" evidence="1">
    <location>
        <begin position="79"/>
        <end position="104"/>
    </location>
</feature>
<protein>
    <submittedName>
        <fullName evidence="2">Uncharacterized protein</fullName>
    </submittedName>
</protein>
<comment type="caution">
    <text evidence="2">The sequence shown here is derived from an EMBL/GenBank/DDBJ whole genome shotgun (WGS) entry which is preliminary data.</text>
</comment>
<evidence type="ECO:0000256" key="1">
    <source>
        <dbReference type="SAM" id="Phobius"/>
    </source>
</evidence>
<feature type="transmembrane region" description="Helical" evidence="1">
    <location>
        <begin position="45"/>
        <end position="67"/>
    </location>
</feature>
<dbReference type="EMBL" id="JARGDH010000001">
    <property type="protein sequence ID" value="KAL0280834.1"/>
    <property type="molecule type" value="Genomic_DNA"/>
</dbReference>
<sequence length="458" mass="52928">MAILESCYCCTLAVSSAVLGVYLLVAYAIAFTIELWWILESPVPLPIPAYLLCLSFFILFIFSALLLHGLSVRRTTCLLVWMFMMGILLGPEAGLVLYMSIHYWRITSLYGLIEVTFWACRLLVNISGIICVQSLYSIWREEKSILMRLEALKMSPVPHVHQPRGRRLNVGYESHRNFGYVDTEGKAGLISEKTDLNSYPTIQYDEANEIYKQDEYDPRIFDPFYTSQSDGFSEFNATSFDASVVEARLRGMPYLTIRNKPKELERITEESEEDLIKHESIPKTRSLIDFTEIDYNNTESAKKNPGSKSISLNYINFIENKEKNAEKSDNSNWTGSLDRKIIKNKNLKILKKLSPFLSKKPIEEVNIYQINPPKEKKMSDPEMNFASLDSQLNKVYSNRGMYMFDEKTRKVIFYPPEFFNKSEMKKFYKRMDSYGSSQSRSSIDNDSEDLRHISDIAL</sequence>
<accession>A0AAW2IF94</accession>
<organism evidence="2">
    <name type="scientific">Menopon gallinae</name>
    <name type="common">poultry shaft louse</name>
    <dbReference type="NCBI Taxonomy" id="328185"/>
    <lineage>
        <taxon>Eukaryota</taxon>
        <taxon>Metazoa</taxon>
        <taxon>Ecdysozoa</taxon>
        <taxon>Arthropoda</taxon>
        <taxon>Hexapoda</taxon>
        <taxon>Insecta</taxon>
        <taxon>Pterygota</taxon>
        <taxon>Neoptera</taxon>
        <taxon>Paraneoptera</taxon>
        <taxon>Psocodea</taxon>
        <taxon>Troctomorpha</taxon>
        <taxon>Phthiraptera</taxon>
        <taxon>Amblycera</taxon>
        <taxon>Menoponidae</taxon>
        <taxon>Menopon</taxon>
    </lineage>
</organism>
<keyword evidence="1" id="KW-1133">Transmembrane helix</keyword>
<dbReference type="PANTHER" id="PTHR36694:SF11">
    <property type="entry name" value="LP21121P-RELATED"/>
    <property type="match status" value="1"/>
</dbReference>
<dbReference type="AlphaFoldDB" id="A0AAW2IF94"/>
<feature type="transmembrane region" description="Helical" evidence="1">
    <location>
        <begin position="12"/>
        <end position="39"/>
    </location>
</feature>
<evidence type="ECO:0000313" key="2">
    <source>
        <dbReference type="EMBL" id="KAL0280834.1"/>
    </source>
</evidence>
<keyword evidence="1" id="KW-0812">Transmembrane</keyword>
<gene>
    <name evidence="2" type="ORF">PYX00_002010</name>
</gene>
<reference evidence="2" key="1">
    <citation type="journal article" date="2024" name="Gigascience">
        <title>Chromosome-level genome of the poultry shaft louse Menopon gallinae provides insight into the host-switching and adaptive evolution of parasitic lice.</title>
        <authorList>
            <person name="Xu Y."/>
            <person name="Ma L."/>
            <person name="Liu S."/>
            <person name="Liang Y."/>
            <person name="Liu Q."/>
            <person name="He Z."/>
            <person name="Tian L."/>
            <person name="Duan Y."/>
            <person name="Cai W."/>
            <person name="Li H."/>
            <person name="Song F."/>
        </authorList>
    </citation>
    <scope>NUCLEOTIDE SEQUENCE</scope>
    <source>
        <strain evidence="2">Cailab_2023a</strain>
    </source>
</reference>
<keyword evidence="1" id="KW-0472">Membrane</keyword>
<name>A0AAW2IF94_9NEOP</name>